<dbReference type="InterPro" id="IPR001810">
    <property type="entry name" value="F-box_dom"/>
</dbReference>
<dbReference type="SMART" id="SM00256">
    <property type="entry name" value="FBOX"/>
    <property type="match status" value="1"/>
</dbReference>
<accession>A0A3P6DXC5</accession>
<feature type="domain" description="F-box" evidence="1">
    <location>
        <begin position="1"/>
        <end position="47"/>
    </location>
</feature>
<evidence type="ECO:0000259" key="1">
    <source>
        <dbReference type="PROSITE" id="PS50181"/>
    </source>
</evidence>
<dbReference type="EMBL" id="LR031875">
    <property type="protein sequence ID" value="VDD30836.1"/>
    <property type="molecule type" value="Genomic_DNA"/>
</dbReference>
<dbReference type="Pfam" id="PF00646">
    <property type="entry name" value="F-box"/>
    <property type="match status" value="1"/>
</dbReference>
<evidence type="ECO:0000313" key="2">
    <source>
        <dbReference type="EMBL" id="VDD30836.1"/>
    </source>
</evidence>
<organism evidence="2">
    <name type="scientific">Brassica oleracea</name>
    <name type="common">Wild cabbage</name>
    <dbReference type="NCBI Taxonomy" id="3712"/>
    <lineage>
        <taxon>Eukaryota</taxon>
        <taxon>Viridiplantae</taxon>
        <taxon>Streptophyta</taxon>
        <taxon>Embryophyta</taxon>
        <taxon>Tracheophyta</taxon>
        <taxon>Spermatophyta</taxon>
        <taxon>Magnoliopsida</taxon>
        <taxon>eudicotyledons</taxon>
        <taxon>Gunneridae</taxon>
        <taxon>Pentapetalae</taxon>
        <taxon>rosids</taxon>
        <taxon>malvids</taxon>
        <taxon>Brassicales</taxon>
        <taxon>Brassicaceae</taxon>
        <taxon>Brassiceae</taxon>
        <taxon>Brassica</taxon>
    </lineage>
</organism>
<protein>
    <recommendedName>
        <fullName evidence="1">F-box domain-containing protein</fullName>
    </recommendedName>
</protein>
<sequence length="56" mass="6440">MTTMSNLPEELVREILSRVPLTSLRKLRCTCRTWNALSKTQVFGKEAARNQFLGSR</sequence>
<dbReference type="PROSITE" id="PS50181">
    <property type="entry name" value="FBOX"/>
    <property type="match status" value="1"/>
</dbReference>
<dbReference type="CDD" id="cd22157">
    <property type="entry name" value="F-box_AtFBW1-like"/>
    <property type="match status" value="1"/>
</dbReference>
<proteinExistence type="predicted"/>
<dbReference type="InterPro" id="IPR036047">
    <property type="entry name" value="F-box-like_dom_sf"/>
</dbReference>
<dbReference type="AlphaFoldDB" id="A0A3P6DXC5"/>
<gene>
    <name evidence="2" type="ORF">BOLC9T56159H</name>
</gene>
<dbReference type="Gene3D" id="1.20.1280.50">
    <property type="match status" value="1"/>
</dbReference>
<name>A0A3P6DXC5_BRAOL</name>
<reference evidence="2" key="1">
    <citation type="submission" date="2018-11" db="EMBL/GenBank/DDBJ databases">
        <authorList>
            <consortium name="Genoscope - CEA"/>
            <person name="William W."/>
        </authorList>
    </citation>
    <scope>NUCLEOTIDE SEQUENCE</scope>
</reference>
<dbReference type="SUPFAM" id="SSF81383">
    <property type="entry name" value="F-box domain"/>
    <property type="match status" value="1"/>
</dbReference>